<dbReference type="WBParaSite" id="PSAMB.scaffold738size42326.g8413.t1">
    <property type="protein sequence ID" value="PSAMB.scaffold738size42326.g8413.t1"/>
    <property type="gene ID" value="PSAMB.scaffold738size42326.g8413"/>
</dbReference>
<keyword evidence="5" id="KW-0378">Hydrolase</keyword>
<dbReference type="PANTHER" id="PTHR12544">
    <property type="entry name" value="GLUTAMINASE"/>
    <property type="match status" value="1"/>
</dbReference>
<evidence type="ECO:0000256" key="5">
    <source>
        <dbReference type="ARBA" id="ARBA00022801"/>
    </source>
</evidence>
<dbReference type="Proteomes" id="UP000887566">
    <property type="component" value="Unplaced"/>
</dbReference>
<dbReference type="GO" id="GO:0004359">
    <property type="term" value="F:glutaminase activity"/>
    <property type="evidence" value="ECO:0007669"/>
    <property type="project" value="UniProtKB-EC"/>
</dbReference>
<dbReference type="SMART" id="SM00248">
    <property type="entry name" value="ANK"/>
    <property type="match status" value="3"/>
</dbReference>
<keyword evidence="4" id="KW-0677">Repeat</keyword>
<comment type="subunit">
    <text evidence="2">Homotetramer.</text>
</comment>
<evidence type="ECO:0000256" key="3">
    <source>
        <dbReference type="ARBA" id="ARBA00012918"/>
    </source>
</evidence>
<keyword evidence="11" id="KW-1185">Reference proteome</keyword>
<feature type="repeat" description="ANK" evidence="9">
    <location>
        <begin position="515"/>
        <end position="537"/>
    </location>
</feature>
<evidence type="ECO:0000256" key="2">
    <source>
        <dbReference type="ARBA" id="ARBA00011881"/>
    </source>
</evidence>
<dbReference type="Pfam" id="PF04960">
    <property type="entry name" value="Glutaminase"/>
    <property type="match status" value="1"/>
</dbReference>
<sequence>MLPSDRGYSTNTRAGTDAKTIGKLINQSFPYPDLGKELLKDTQSVLNNVYEVDYGTPHDVIFDIFKTPDKEEACIGKLLSVLKNCGLRDDDPRLRPMMDKLREIAQEREALSNETRDLAHWNLDRAQFKSCVNGSLVIITQALRNNLIVPSWSTFVDHMKEIFNKCKSFDQGHVATYIPQLARQDPEKWGVSICTVDGQRISFGDATTRFCFQSVSKAFNYAILASDIGADAVHSFVGQEPSGRLFNEICLDGNNKPHNPMVNSGAIIVTSLLKKEWNMADRFDYVLNEYKKLAGGEFIGFSNATFLSERETADRNFALSYFMKECKCFPQSSHTLRETLDFYFQLCSLEGTCESLSVMAATLANGGVCPMTGEKCVTNRPCRDVLSLMYSCGMYDYSGQFAFHVGLPAKSGVSGAMIVVIPNLMGICMFSPRLDKLGNSVRGVEFCKEMISQFKFHNYDSLLHAESQKSDPRKAVGEENAQEVVVLLFAAKNGDISAVRRWLMQGSNLEVTDYDGRTALHVAASEGHTELVKFLLNVAKVQHDPKDRWHRTPLDDAITFGFEECVRILEKARLYSALTLMGNNTQQKAVNIQQSSVLNSTFIDALEIYSPNSTI</sequence>
<proteinExistence type="inferred from homology"/>
<dbReference type="InterPro" id="IPR002110">
    <property type="entry name" value="Ankyrin_rpt"/>
</dbReference>
<evidence type="ECO:0000313" key="12">
    <source>
        <dbReference type="WBParaSite" id="PSAMB.scaffold738size42326.g8413.t1"/>
    </source>
</evidence>
<dbReference type="PROSITE" id="PS50088">
    <property type="entry name" value="ANK_REPEAT"/>
    <property type="match status" value="1"/>
</dbReference>
<evidence type="ECO:0000313" key="11">
    <source>
        <dbReference type="Proteomes" id="UP000887566"/>
    </source>
</evidence>
<organism evidence="11 12">
    <name type="scientific">Plectus sambesii</name>
    <dbReference type="NCBI Taxonomy" id="2011161"/>
    <lineage>
        <taxon>Eukaryota</taxon>
        <taxon>Metazoa</taxon>
        <taxon>Ecdysozoa</taxon>
        <taxon>Nematoda</taxon>
        <taxon>Chromadorea</taxon>
        <taxon>Plectida</taxon>
        <taxon>Plectina</taxon>
        <taxon>Plectoidea</taxon>
        <taxon>Plectidae</taxon>
        <taxon>Plectus</taxon>
    </lineage>
</organism>
<dbReference type="Gene3D" id="3.40.710.10">
    <property type="entry name" value="DD-peptidase/beta-lactamase superfamily"/>
    <property type="match status" value="1"/>
</dbReference>
<comment type="catalytic activity">
    <reaction evidence="7">
        <text>L-glutamine + H2O = L-glutamate + NH4(+)</text>
        <dbReference type="Rhea" id="RHEA:15889"/>
        <dbReference type="ChEBI" id="CHEBI:15377"/>
        <dbReference type="ChEBI" id="CHEBI:28938"/>
        <dbReference type="ChEBI" id="CHEBI:29985"/>
        <dbReference type="ChEBI" id="CHEBI:58359"/>
        <dbReference type="EC" id="3.5.1.2"/>
    </reaction>
</comment>
<dbReference type="FunFam" id="3.40.710.10:FF:000008">
    <property type="entry name" value="Glutaminase, isoform E"/>
    <property type="match status" value="1"/>
</dbReference>
<evidence type="ECO:0000256" key="9">
    <source>
        <dbReference type="PROSITE-ProRule" id="PRU00023"/>
    </source>
</evidence>
<dbReference type="HAMAP" id="MF_00313">
    <property type="entry name" value="Glutaminase"/>
    <property type="match status" value="1"/>
</dbReference>
<dbReference type="GO" id="GO:0006537">
    <property type="term" value="P:glutamate biosynthetic process"/>
    <property type="evidence" value="ECO:0007669"/>
    <property type="project" value="TreeGrafter"/>
</dbReference>
<keyword evidence="6 9" id="KW-0040">ANK repeat</keyword>
<dbReference type="PROSITE" id="PS50297">
    <property type="entry name" value="ANK_REP_REGION"/>
    <property type="match status" value="1"/>
</dbReference>
<evidence type="ECO:0000256" key="8">
    <source>
        <dbReference type="ARBA" id="ARBA00077251"/>
    </source>
</evidence>
<dbReference type="SUPFAM" id="SSF56601">
    <property type="entry name" value="beta-lactamase/transpeptidase-like"/>
    <property type="match status" value="1"/>
</dbReference>
<protein>
    <recommendedName>
        <fullName evidence="3">glutaminase</fullName>
        <ecNumber evidence="3">3.5.1.2</ecNumber>
    </recommendedName>
    <alternativeName>
        <fullName evidence="8">L-glutamine amidohydrolase</fullName>
    </alternativeName>
</protein>
<evidence type="ECO:0000256" key="4">
    <source>
        <dbReference type="ARBA" id="ARBA00022737"/>
    </source>
</evidence>
<evidence type="ECO:0000259" key="10">
    <source>
        <dbReference type="Pfam" id="PF17959"/>
    </source>
</evidence>
<evidence type="ECO:0000256" key="7">
    <source>
        <dbReference type="ARBA" id="ARBA00049534"/>
    </source>
</evidence>
<feature type="domain" description="Glutaminase EF-hand" evidence="10">
    <location>
        <begin position="58"/>
        <end position="150"/>
    </location>
</feature>
<dbReference type="SUPFAM" id="SSF48403">
    <property type="entry name" value="Ankyrin repeat"/>
    <property type="match status" value="1"/>
</dbReference>
<name>A0A914XEU5_9BILA</name>
<dbReference type="InterPro" id="IPR036770">
    <property type="entry name" value="Ankyrin_rpt-contain_sf"/>
</dbReference>
<dbReference type="PANTHER" id="PTHR12544:SF29">
    <property type="entry name" value="GLUTAMINASE"/>
    <property type="match status" value="1"/>
</dbReference>
<dbReference type="FunFam" id="1.25.40.20:FF:000069">
    <property type="entry name" value="Glutaminase, isoform E"/>
    <property type="match status" value="1"/>
</dbReference>
<dbReference type="NCBIfam" id="TIGR03814">
    <property type="entry name" value="Gln_ase"/>
    <property type="match status" value="1"/>
</dbReference>
<comment type="similarity">
    <text evidence="1">Belongs to the glutaminase family.</text>
</comment>
<dbReference type="InterPro" id="IPR012338">
    <property type="entry name" value="Beta-lactam/transpept-like"/>
</dbReference>
<accession>A0A914XEU5</accession>
<reference evidence="12" key="1">
    <citation type="submission" date="2022-11" db="UniProtKB">
        <authorList>
            <consortium name="WormBaseParasite"/>
        </authorList>
    </citation>
    <scope>IDENTIFICATION</scope>
</reference>
<dbReference type="Pfam" id="PF12796">
    <property type="entry name" value="Ank_2"/>
    <property type="match status" value="1"/>
</dbReference>
<evidence type="ECO:0000256" key="6">
    <source>
        <dbReference type="ARBA" id="ARBA00023043"/>
    </source>
</evidence>
<dbReference type="EC" id="3.5.1.2" evidence="3"/>
<dbReference type="Gene3D" id="1.10.238.210">
    <property type="match status" value="1"/>
</dbReference>
<dbReference type="Gene3D" id="1.25.40.20">
    <property type="entry name" value="Ankyrin repeat-containing domain"/>
    <property type="match status" value="1"/>
</dbReference>
<dbReference type="Pfam" id="PF17959">
    <property type="entry name" value="EF-hand_14"/>
    <property type="match status" value="1"/>
</dbReference>
<dbReference type="InterPro" id="IPR015868">
    <property type="entry name" value="Glutaminase"/>
</dbReference>
<evidence type="ECO:0000256" key="1">
    <source>
        <dbReference type="ARBA" id="ARBA00011076"/>
    </source>
</evidence>
<dbReference type="AlphaFoldDB" id="A0A914XEU5"/>
<dbReference type="GO" id="GO:0006543">
    <property type="term" value="P:L-glutamine catabolic process"/>
    <property type="evidence" value="ECO:0007669"/>
    <property type="project" value="TreeGrafter"/>
</dbReference>
<dbReference type="InterPro" id="IPR041541">
    <property type="entry name" value="Glutaminase_EF-hand"/>
</dbReference>